<dbReference type="GeneID" id="27692690"/>
<gene>
    <name evidence="3" type="ORF">SPPG_09565</name>
</gene>
<keyword evidence="2" id="KW-0812">Transmembrane</keyword>
<accession>A0A0L0H363</accession>
<keyword evidence="4" id="KW-1185">Reference proteome</keyword>
<dbReference type="AlphaFoldDB" id="A0A0L0H363"/>
<name>A0A0L0H363_SPIPD</name>
<dbReference type="Proteomes" id="UP000053201">
    <property type="component" value="Unassembled WGS sequence"/>
</dbReference>
<proteinExistence type="predicted"/>
<dbReference type="EMBL" id="KQ257473">
    <property type="protein sequence ID" value="KNC95905.1"/>
    <property type="molecule type" value="Genomic_DNA"/>
</dbReference>
<sequence>MSTSPGILDTLSQRLAAVQHVTHSTKEESEWTEGSESDDDAGETELDSTKLVILMVPVLIPMLAKMLGRYVTINLMRRFFRSS</sequence>
<dbReference type="InParanoid" id="A0A0L0H363"/>
<feature type="region of interest" description="Disordered" evidence="1">
    <location>
        <begin position="22"/>
        <end position="44"/>
    </location>
</feature>
<protein>
    <submittedName>
        <fullName evidence="3">Uncharacterized protein</fullName>
    </submittedName>
</protein>
<evidence type="ECO:0000313" key="4">
    <source>
        <dbReference type="Proteomes" id="UP000053201"/>
    </source>
</evidence>
<feature type="transmembrane region" description="Helical" evidence="2">
    <location>
        <begin position="51"/>
        <end position="71"/>
    </location>
</feature>
<dbReference type="OrthoDB" id="2155798at2759"/>
<dbReference type="VEuPathDB" id="FungiDB:SPPG_09565"/>
<evidence type="ECO:0000313" key="3">
    <source>
        <dbReference type="EMBL" id="KNC95905.1"/>
    </source>
</evidence>
<dbReference type="RefSeq" id="XP_016603945.1">
    <property type="nucleotide sequence ID" value="XM_016757741.1"/>
</dbReference>
<feature type="compositionally biased region" description="Acidic residues" evidence="1">
    <location>
        <begin position="30"/>
        <end position="44"/>
    </location>
</feature>
<reference evidence="3 4" key="1">
    <citation type="submission" date="2009-08" db="EMBL/GenBank/DDBJ databases">
        <title>The Genome Sequence of Spizellomyces punctatus strain DAOM BR117.</title>
        <authorList>
            <consortium name="The Broad Institute Genome Sequencing Platform"/>
            <person name="Russ C."/>
            <person name="Cuomo C."/>
            <person name="Shea T."/>
            <person name="Young S.K."/>
            <person name="Zeng Q."/>
            <person name="Koehrsen M."/>
            <person name="Haas B."/>
            <person name="Borodovsky M."/>
            <person name="Guigo R."/>
            <person name="Alvarado L."/>
            <person name="Berlin A."/>
            <person name="Bochicchio J."/>
            <person name="Borenstein D."/>
            <person name="Chapman S."/>
            <person name="Chen Z."/>
            <person name="Engels R."/>
            <person name="Freedman E."/>
            <person name="Gellesch M."/>
            <person name="Goldberg J."/>
            <person name="Griggs A."/>
            <person name="Gujja S."/>
            <person name="Heiman D."/>
            <person name="Hepburn T."/>
            <person name="Howarth C."/>
            <person name="Jen D."/>
            <person name="Larson L."/>
            <person name="Lewis B."/>
            <person name="Mehta T."/>
            <person name="Park D."/>
            <person name="Pearson M."/>
            <person name="Roberts A."/>
            <person name="Saif S."/>
            <person name="Shenoy N."/>
            <person name="Sisk P."/>
            <person name="Stolte C."/>
            <person name="Sykes S."/>
            <person name="Thomson T."/>
            <person name="Walk T."/>
            <person name="White J."/>
            <person name="Yandava C."/>
            <person name="Burger G."/>
            <person name="Gray M.W."/>
            <person name="Holland P.W.H."/>
            <person name="King N."/>
            <person name="Lang F.B.F."/>
            <person name="Roger A.J."/>
            <person name="Ruiz-Trillo I."/>
            <person name="Lander E."/>
            <person name="Nusbaum C."/>
        </authorList>
    </citation>
    <scope>NUCLEOTIDE SEQUENCE [LARGE SCALE GENOMIC DNA]</scope>
    <source>
        <strain evidence="3 4">DAOM BR117</strain>
    </source>
</reference>
<keyword evidence="2" id="KW-0472">Membrane</keyword>
<organism evidence="3 4">
    <name type="scientific">Spizellomyces punctatus (strain DAOM BR117)</name>
    <dbReference type="NCBI Taxonomy" id="645134"/>
    <lineage>
        <taxon>Eukaryota</taxon>
        <taxon>Fungi</taxon>
        <taxon>Fungi incertae sedis</taxon>
        <taxon>Chytridiomycota</taxon>
        <taxon>Chytridiomycota incertae sedis</taxon>
        <taxon>Chytridiomycetes</taxon>
        <taxon>Spizellomycetales</taxon>
        <taxon>Spizellomycetaceae</taxon>
        <taxon>Spizellomyces</taxon>
    </lineage>
</organism>
<keyword evidence="2" id="KW-1133">Transmembrane helix</keyword>
<evidence type="ECO:0000256" key="2">
    <source>
        <dbReference type="SAM" id="Phobius"/>
    </source>
</evidence>
<evidence type="ECO:0000256" key="1">
    <source>
        <dbReference type="SAM" id="MobiDB-lite"/>
    </source>
</evidence>